<comment type="similarity">
    <text evidence="2">Belongs to the MCU (TC 1.A.77) family.</text>
</comment>
<proteinExistence type="inferred from homology"/>
<keyword evidence="6 16" id="KW-0812">Transmembrane</keyword>
<reference evidence="18 19" key="1">
    <citation type="submission" date="2016-11" db="EMBL/GenBank/DDBJ databases">
        <title>The macronuclear genome of Stentor coeruleus: a giant cell with tiny introns.</title>
        <authorList>
            <person name="Slabodnick M."/>
            <person name="Ruby J.G."/>
            <person name="Reiff S.B."/>
            <person name="Swart E.C."/>
            <person name="Gosai S."/>
            <person name="Prabakaran S."/>
            <person name="Witkowska E."/>
            <person name="Larue G.E."/>
            <person name="Fisher S."/>
            <person name="Freeman R.M."/>
            <person name="Gunawardena J."/>
            <person name="Chu W."/>
            <person name="Stover N.A."/>
            <person name="Gregory B.D."/>
            <person name="Nowacki M."/>
            <person name="Derisi J."/>
            <person name="Roy S.W."/>
            <person name="Marshall W.F."/>
            <person name="Sood P."/>
        </authorList>
    </citation>
    <scope>NUCLEOTIDE SEQUENCE [LARGE SCALE GENOMIC DNA]</scope>
    <source>
        <strain evidence="18">WM001</strain>
    </source>
</reference>
<keyword evidence="15" id="KW-0175">Coiled coil</keyword>
<dbReference type="Pfam" id="PF04678">
    <property type="entry name" value="MCU"/>
    <property type="match status" value="1"/>
</dbReference>
<evidence type="ECO:0000256" key="11">
    <source>
        <dbReference type="ARBA" id="ARBA00023128"/>
    </source>
</evidence>
<dbReference type="Proteomes" id="UP000187209">
    <property type="component" value="Unassembled WGS sequence"/>
</dbReference>
<dbReference type="AlphaFoldDB" id="A0A1R2ALP0"/>
<keyword evidence="4" id="KW-0109">Calcium transport</keyword>
<feature type="domain" description="Calcium uniporter protein C-terminal" evidence="17">
    <location>
        <begin position="145"/>
        <end position="275"/>
    </location>
</feature>
<evidence type="ECO:0000259" key="17">
    <source>
        <dbReference type="Pfam" id="PF04678"/>
    </source>
</evidence>
<accession>A0A1R2ALP0</accession>
<comment type="subcellular location">
    <subcellularLocation>
        <location evidence="1">Mitochondrion inner membrane</location>
        <topology evidence="1">Multi-pass membrane protein</topology>
    </subcellularLocation>
</comment>
<keyword evidence="7" id="KW-0999">Mitochondrion inner membrane</keyword>
<dbReference type="EMBL" id="MPUH01002141">
    <property type="protein sequence ID" value="OMJ65437.1"/>
    <property type="molecule type" value="Genomic_DNA"/>
</dbReference>
<sequence>MFSRLVRRVHVIELTSNIPPKMILDLGNSPKEYILNSKDTISQLFEQIKNNESSIKDLKILVNHNQVPENTLLGDIMNQQFILTYGKKHYHILPSRNFYINGNESYHAKCQERGVPINEARKIARYLFVLEKQLPDNFDSETFSKAVASAKSMSVSFMQEEEEILKSQLESYKENLAKAISELNVYQEKADKYAEKILKIGLGVLLTQWSVIAYGTFVKYGWDVMEPFSYMVGSTWGILGLAFYIKHKEEFYPTSFREILYNQKLEKLMKKNHFSKDLINLLKVKIELVEKQLRDIQ</sequence>
<evidence type="ECO:0000313" key="19">
    <source>
        <dbReference type="Proteomes" id="UP000187209"/>
    </source>
</evidence>
<keyword evidence="9 16" id="KW-1133">Transmembrane helix</keyword>
<dbReference type="OrthoDB" id="312725at2759"/>
<feature type="transmembrane region" description="Helical" evidence="16">
    <location>
        <begin position="228"/>
        <end position="245"/>
    </location>
</feature>
<keyword evidence="13" id="KW-0407">Ion channel</keyword>
<evidence type="ECO:0000313" key="18">
    <source>
        <dbReference type="EMBL" id="OMJ65437.1"/>
    </source>
</evidence>
<evidence type="ECO:0000256" key="14">
    <source>
        <dbReference type="ARBA" id="ARBA00036634"/>
    </source>
</evidence>
<evidence type="ECO:0000256" key="10">
    <source>
        <dbReference type="ARBA" id="ARBA00023065"/>
    </source>
</evidence>
<evidence type="ECO:0000256" key="4">
    <source>
        <dbReference type="ARBA" id="ARBA00022568"/>
    </source>
</evidence>
<dbReference type="InterPro" id="IPR039055">
    <property type="entry name" value="MCU_fam"/>
</dbReference>
<keyword evidence="3" id="KW-0813">Transport</keyword>
<dbReference type="GO" id="GO:0051560">
    <property type="term" value="P:mitochondrial calcium ion homeostasis"/>
    <property type="evidence" value="ECO:0007669"/>
    <property type="project" value="InterPro"/>
</dbReference>
<comment type="caution">
    <text evidence="18">The sequence shown here is derived from an EMBL/GenBank/DDBJ whole genome shotgun (WGS) entry which is preliminary data.</text>
</comment>
<dbReference type="InterPro" id="IPR006769">
    <property type="entry name" value="MCU_C"/>
</dbReference>
<evidence type="ECO:0000256" key="7">
    <source>
        <dbReference type="ARBA" id="ARBA00022792"/>
    </source>
</evidence>
<keyword evidence="8" id="KW-0106">Calcium</keyword>
<keyword evidence="11" id="KW-0496">Mitochondrion</keyword>
<dbReference type="GO" id="GO:0005262">
    <property type="term" value="F:calcium channel activity"/>
    <property type="evidence" value="ECO:0007669"/>
    <property type="project" value="UniProtKB-KW"/>
</dbReference>
<dbReference type="PANTHER" id="PTHR13462:SF10">
    <property type="entry name" value="CALCIUM UNIPORTER PROTEIN, MITOCHONDRIAL"/>
    <property type="match status" value="1"/>
</dbReference>
<evidence type="ECO:0000256" key="13">
    <source>
        <dbReference type="ARBA" id="ARBA00023303"/>
    </source>
</evidence>
<keyword evidence="5" id="KW-0107">Calcium channel</keyword>
<evidence type="ECO:0000256" key="12">
    <source>
        <dbReference type="ARBA" id="ARBA00023136"/>
    </source>
</evidence>
<dbReference type="GO" id="GO:0036444">
    <property type="term" value="P:calcium import into the mitochondrion"/>
    <property type="evidence" value="ECO:0007669"/>
    <property type="project" value="TreeGrafter"/>
</dbReference>
<gene>
    <name evidence="18" type="ORF">SteCoe_38223</name>
</gene>
<evidence type="ECO:0000256" key="1">
    <source>
        <dbReference type="ARBA" id="ARBA00004448"/>
    </source>
</evidence>
<keyword evidence="12 16" id="KW-0472">Membrane</keyword>
<dbReference type="GO" id="GO:1990246">
    <property type="term" value="C:uniplex complex"/>
    <property type="evidence" value="ECO:0007669"/>
    <property type="project" value="TreeGrafter"/>
</dbReference>
<evidence type="ECO:0000256" key="9">
    <source>
        <dbReference type="ARBA" id="ARBA00022989"/>
    </source>
</evidence>
<evidence type="ECO:0000256" key="15">
    <source>
        <dbReference type="SAM" id="Coils"/>
    </source>
</evidence>
<feature type="coiled-coil region" evidence="15">
    <location>
        <begin position="155"/>
        <end position="196"/>
    </location>
</feature>
<evidence type="ECO:0000256" key="8">
    <source>
        <dbReference type="ARBA" id="ARBA00022837"/>
    </source>
</evidence>
<organism evidence="18 19">
    <name type="scientific">Stentor coeruleus</name>
    <dbReference type="NCBI Taxonomy" id="5963"/>
    <lineage>
        <taxon>Eukaryota</taxon>
        <taxon>Sar</taxon>
        <taxon>Alveolata</taxon>
        <taxon>Ciliophora</taxon>
        <taxon>Postciliodesmatophora</taxon>
        <taxon>Heterotrichea</taxon>
        <taxon>Heterotrichida</taxon>
        <taxon>Stentoridae</taxon>
        <taxon>Stentor</taxon>
    </lineage>
</organism>
<feature type="transmembrane region" description="Helical" evidence="16">
    <location>
        <begin position="197"/>
        <end position="222"/>
    </location>
</feature>
<evidence type="ECO:0000256" key="6">
    <source>
        <dbReference type="ARBA" id="ARBA00022692"/>
    </source>
</evidence>
<keyword evidence="19" id="KW-1185">Reference proteome</keyword>
<evidence type="ECO:0000256" key="16">
    <source>
        <dbReference type="SAM" id="Phobius"/>
    </source>
</evidence>
<protein>
    <recommendedName>
        <fullName evidence="17">Calcium uniporter protein C-terminal domain-containing protein</fullName>
    </recommendedName>
</protein>
<evidence type="ECO:0000256" key="3">
    <source>
        <dbReference type="ARBA" id="ARBA00022448"/>
    </source>
</evidence>
<dbReference type="PANTHER" id="PTHR13462">
    <property type="entry name" value="CALCIUM UNIPORTER PROTEIN, MITOCHONDRIAL"/>
    <property type="match status" value="1"/>
</dbReference>
<name>A0A1R2ALP0_9CILI</name>
<evidence type="ECO:0000256" key="2">
    <source>
        <dbReference type="ARBA" id="ARBA00005653"/>
    </source>
</evidence>
<evidence type="ECO:0000256" key="5">
    <source>
        <dbReference type="ARBA" id="ARBA00022673"/>
    </source>
</evidence>
<comment type="catalytic activity">
    <reaction evidence="14">
        <text>Ca(2+)(in) = Ca(2+)(out)</text>
        <dbReference type="Rhea" id="RHEA:29671"/>
        <dbReference type="ChEBI" id="CHEBI:29108"/>
    </reaction>
</comment>
<dbReference type="GO" id="GO:0015292">
    <property type="term" value="F:uniporter activity"/>
    <property type="evidence" value="ECO:0007669"/>
    <property type="project" value="TreeGrafter"/>
</dbReference>
<keyword evidence="10" id="KW-0406">Ion transport</keyword>